<feature type="transmembrane region" description="Helical" evidence="1">
    <location>
        <begin position="12"/>
        <end position="31"/>
    </location>
</feature>
<proteinExistence type="predicted"/>
<sequence>MIVPPTITDHLTVTHCSHLCCVFLGVWGFVLTL</sequence>
<protein>
    <submittedName>
        <fullName evidence="2">Uncharacterized protein</fullName>
    </submittedName>
</protein>
<keyword evidence="1" id="KW-1133">Transmembrane helix</keyword>
<organism evidence="2">
    <name type="scientific">Anguilla anguilla</name>
    <name type="common">European freshwater eel</name>
    <name type="synonym">Muraena anguilla</name>
    <dbReference type="NCBI Taxonomy" id="7936"/>
    <lineage>
        <taxon>Eukaryota</taxon>
        <taxon>Metazoa</taxon>
        <taxon>Chordata</taxon>
        <taxon>Craniata</taxon>
        <taxon>Vertebrata</taxon>
        <taxon>Euteleostomi</taxon>
        <taxon>Actinopterygii</taxon>
        <taxon>Neopterygii</taxon>
        <taxon>Teleostei</taxon>
        <taxon>Anguilliformes</taxon>
        <taxon>Anguillidae</taxon>
        <taxon>Anguilla</taxon>
    </lineage>
</organism>
<keyword evidence="1" id="KW-0812">Transmembrane</keyword>
<reference evidence="2" key="2">
    <citation type="journal article" date="2015" name="Fish Shellfish Immunol.">
        <title>Early steps in the European eel (Anguilla anguilla)-Vibrio vulnificus interaction in the gills: Role of the RtxA13 toxin.</title>
        <authorList>
            <person name="Callol A."/>
            <person name="Pajuelo D."/>
            <person name="Ebbesson L."/>
            <person name="Teles M."/>
            <person name="MacKenzie S."/>
            <person name="Amaro C."/>
        </authorList>
    </citation>
    <scope>NUCLEOTIDE SEQUENCE</scope>
</reference>
<evidence type="ECO:0000313" key="2">
    <source>
        <dbReference type="EMBL" id="JAH14351.1"/>
    </source>
</evidence>
<dbReference type="EMBL" id="GBXM01094226">
    <property type="protein sequence ID" value="JAH14351.1"/>
    <property type="molecule type" value="Transcribed_RNA"/>
</dbReference>
<keyword evidence="1" id="KW-0472">Membrane</keyword>
<accession>A0A0E9QBW0</accession>
<evidence type="ECO:0000256" key="1">
    <source>
        <dbReference type="SAM" id="Phobius"/>
    </source>
</evidence>
<reference evidence="2" key="1">
    <citation type="submission" date="2014-11" db="EMBL/GenBank/DDBJ databases">
        <authorList>
            <person name="Amaro Gonzalez C."/>
        </authorList>
    </citation>
    <scope>NUCLEOTIDE SEQUENCE</scope>
</reference>
<dbReference type="AlphaFoldDB" id="A0A0E9QBW0"/>
<name>A0A0E9QBW0_ANGAN</name>